<evidence type="ECO:0000256" key="5">
    <source>
        <dbReference type="ARBA" id="ARBA00022723"/>
    </source>
</evidence>
<evidence type="ECO:0000256" key="6">
    <source>
        <dbReference type="ARBA" id="ARBA00022833"/>
    </source>
</evidence>
<dbReference type="PANTHER" id="PTHR21256:SF2">
    <property type="entry name" value="HISTIDINE BIOSYNTHESIS TRIFUNCTIONAL PROTEIN"/>
    <property type="match status" value="1"/>
</dbReference>
<sequence length="106" mass="11471">HLILHVDDPQALVPLVNNAGSVFVGPYSPESCGDYASGTNHTLPTYGYSRMYSGVNTDTFLKHITSQTLTAEGLDRIGDTVMDLAEVEGLEAHRNAVAIRLADLRQ</sequence>
<dbReference type="InterPro" id="IPR012131">
    <property type="entry name" value="Hstdl_DH"/>
</dbReference>
<comment type="catalytic activity">
    <reaction evidence="10">
        <text>L-histidinol + 2 NAD(+) + H2O = L-histidine + 2 NADH + 3 H(+)</text>
        <dbReference type="Rhea" id="RHEA:20641"/>
        <dbReference type="ChEBI" id="CHEBI:15377"/>
        <dbReference type="ChEBI" id="CHEBI:15378"/>
        <dbReference type="ChEBI" id="CHEBI:57540"/>
        <dbReference type="ChEBI" id="CHEBI:57595"/>
        <dbReference type="ChEBI" id="CHEBI:57699"/>
        <dbReference type="ChEBI" id="CHEBI:57945"/>
        <dbReference type="EC" id="1.1.1.23"/>
    </reaction>
</comment>
<evidence type="ECO:0000256" key="9">
    <source>
        <dbReference type="ARBA" id="ARBA00023102"/>
    </source>
</evidence>
<keyword evidence="4" id="KW-0028">Amino-acid biosynthesis</keyword>
<reference evidence="11" key="1">
    <citation type="submission" date="2022-07" db="EMBL/GenBank/DDBJ databases">
        <title>Phylogenomic reconstructions and comparative analyses of Kickxellomycotina fungi.</title>
        <authorList>
            <person name="Reynolds N.K."/>
            <person name="Stajich J.E."/>
            <person name="Barry K."/>
            <person name="Grigoriev I.V."/>
            <person name="Crous P."/>
            <person name="Smith M.E."/>
        </authorList>
    </citation>
    <scope>NUCLEOTIDE SEQUENCE</scope>
    <source>
        <strain evidence="11">RSA 1196</strain>
    </source>
</reference>
<dbReference type="SUPFAM" id="SSF53720">
    <property type="entry name" value="ALDH-like"/>
    <property type="match status" value="1"/>
</dbReference>
<evidence type="ECO:0000313" key="11">
    <source>
        <dbReference type="EMBL" id="KAJ1967081.1"/>
    </source>
</evidence>
<dbReference type="Gene3D" id="3.40.50.1980">
    <property type="entry name" value="Nitrogenase molybdenum iron protein domain"/>
    <property type="match status" value="1"/>
</dbReference>
<proteinExistence type="predicted"/>
<organism evidence="11 12">
    <name type="scientific">Dispira parvispora</name>
    <dbReference type="NCBI Taxonomy" id="1520584"/>
    <lineage>
        <taxon>Eukaryota</taxon>
        <taxon>Fungi</taxon>
        <taxon>Fungi incertae sedis</taxon>
        <taxon>Zoopagomycota</taxon>
        <taxon>Kickxellomycotina</taxon>
        <taxon>Dimargaritomycetes</taxon>
        <taxon>Dimargaritales</taxon>
        <taxon>Dimargaritaceae</taxon>
        <taxon>Dispira</taxon>
    </lineage>
</organism>
<keyword evidence="5" id="KW-0479">Metal-binding</keyword>
<dbReference type="GO" id="GO:0051287">
    <property type="term" value="F:NAD binding"/>
    <property type="evidence" value="ECO:0007669"/>
    <property type="project" value="InterPro"/>
</dbReference>
<feature type="non-terminal residue" evidence="11">
    <location>
        <position position="1"/>
    </location>
</feature>
<keyword evidence="7" id="KW-0560">Oxidoreductase</keyword>
<accession>A0A9W8E338</accession>
<dbReference type="EC" id="1.1.1.23" evidence="3"/>
<dbReference type="GO" id="GO:0004399">
    <property type="term" value="F:histidinol dehydrogenase activity"/>
    <property type="evidence" value="ECO:0007669"/>
    <property type="project" value="UniProtKB-EC"/>
</dbReference>
<dbReference type="InterPro" id="IPR016161">
    <property type="entry name" value="Ald_DH/histidinol_DH"/>
</dbReference>
<evidence type="ECO:0000313" key="12">
    <source>
        <dbReference type="Proteomes" id="UP001150925"/>
    </source>
</evidence>
<keyword evidence="9" id="KW-0368">Histidine biosynthesis</keyword>
<dbReference type="PANTHER" id="PTHR21256">
    <property type="entry name" value="HISTIDINOL DEHYDROGENASE HDH"/>
    <property type="match status" value="1"/>
</dbReference>
<dbReference type="AlphaFoldDB" id="A0A9W8E338"/>
<dbReference type="FunFam" id="1.20.5.1300:FF:000002">
    <property type="entry name" value="Histidinol dehydrogenase, chloroplastic"/>
    <property type="match status" value="1"/>
</dbReference>
<keyword evidence="12" id="KW-1185">Reference proteome</keyword>
<dbReference type="GO" id="GO:0000105">
    <property type="term" value="P:L-histidine biosynthetic process"/>
    <property type="evidence" value="ECO:0007669"/>
    <property type="project" value="UniProtKB-KW"/>
</dbReference>
<dbReference type="Pfam" id="PF00815">
    <property type="entry name" value="Histidinol_dh"/>
    <property type="match status" value="1"/>
</dbReference>
<dbReference type="Proteomes" id="UP001150925">
    <property type="component" value="Unassembled WGS sequence"/>
</dbReference>
<dbReference type="GO" id="GO:0005829">
    <property type="term" value="C:cytosol"/>
    <property type="evidence" value="ECO:0007669"/>
    <property type="project" value="TreeGrafter"/>
</dbReference>
<keyword evidence="8" id="KW-0520">NAD</keyword>
<name>A0A9W8E338_9FUNG</name>
<evidence type="ECO:0000256" key="10">
    <source>
        <dbReference type="ARBA" id="ARBA00049489"/>
    </source>
</evidence>
<dbReference type="GO" id="GO:0046872">
    <property type="term" value="F:metal ion binding"/>
    <property type="evidence" value="ECO:0007669"/>
    <property type="project" value="UniProtKB-KW"/>
</dbReference>
<protein>
    <recommendedName>
        <fullName evidence="3">histidinol dehydrogenase</fullName>
        <ecNumber evidence="3">1.1.1.23</ecNumber>
    </recommendedName>
</protein>
<comment type="caution">
    <text evidence="11">The sequence shown here is derived from an EMBL/GenBank/DDBJ whole genome shotgun (WGS) entry which is preliminary data.</text>
</comment>
<evidence type="ECO:0000256" key="1">
    <source>
        <dbReference type="ARBA" id="ARBA00001947"/>
    </source>
</evidence>
<dbReference type="Gene3D" id="1.20.5.1300">
    <property type="match status" value="1"/>
</dbReference>
<evidence type="ECO:0000256" key="3">
    <source>
        <dbReference type="ARBA" id="ARBA00012965"/>
    </source>
</evidence>
<dbReference type="OrthoDB" id="1703565at2759"/>
<evidence type="ECO:0000256" key="7">
    <source>
        <dbReference type="ARBA" id="ARBA00023002"/>
    </source>
</evidence>
<comment type="cofactor">
    <cofactor evidence="1">
        <name>Zn(2+)</name>
        <dbReference type="ChEBI" id="CHEBI:29105"/>
    </cofactor>
</comment>
<dbReference type="EMBL" id="JANBPY010000399">
    <property type="protein sequence ID" value="KAJ1967081.1"/>
    <property type="molecule type" value="Genomic_DNA"/>
</dbReference>
<comment type="pathway">
    <text evidence="2">Amino-acid biosynthesis; L-histidine biosynthesis; L-histidine from 5-phospho-alpha-D-ribose 1-diphosphate: step 9/9.</text>
</comment>
<evidence type="ECO:0000256" key="8">
    <source>
        <dbReference type="ARBA" id="ARBA00023027"/>
    </source>
</evidence>
<gene>
    <name evidence="11" type="primary">HIS4_1</name>
    <name evidence="11" type="ORF">IWQ62_002078</name>
</gene>
<evidence type="ECO:0000256" key="4">
    <source>
        <dbReference type="ARBA" id="ARBA00022605"/>
    </source>
</evidence>
<evidence type="ECO:0000256" key="2">
    <source>
        <dbReference type="ARBA" id="ARBA00004940"/>
    </source>
</evidence>
<keyword evidence="6" id="KW-0862">Zinc</keyword>